<dbReference type="PROSITE" id="PS50109">
    <property type="entry name" value="HIS_KIN"/>
    <property type="match status" value="1"/>
</dbReference>
<dbReference type="InterPro" id="IPR004358">
    <property type="entry name" value="Sig_transdc_His_kin-like_C"/>
</dbReference>
<comment type="subcellular location">
    <subcellularLocation>
        <location evidence="3">Cell membrane</location>
    </subcellularLocation>
</comment>
<evidence type="ECO:0000256" key="8">
    <source>
        <dbReference type="ARBA" id="ARBA00022777"/>
    </source>
</evidence>
<dbReference type="EMBL" id="LT629732">
    <property type="protein sequence ID" value="SDR75610.1"/>
    <property type="molecule type" value="Genomic_DNA"/>
</dbReference>
<keyword evidence="8 15" id="KW-0418">Kinase</keyword>
<dbReference type="GO" id="GO:0005886">
    <property type="term" value="C:plasma membrane"/>
    <property type="evidence" value="ECO:0007669"/>
    <property type="project" value="UniProtKB-SubCell"/>
</dbReference>
<evidence type="ECO:0000259" key="13">
    <source>
        <dbReference type="PROSITE" id="PS50109"/>
    </source>
</evidence>
<dbReference type="InterPro" id="IPR036097">
    <property type="entry name" value="HisK_dim/P_sf"/>
</dbReference>
<evidence type="ECO:0000256" key="5">
    <source>
        <dbReference type="ARBA" id="ARBA00022553"/>
    </source>
</evidence>
<comment type="catalytic activity">
    <reaction evidence="1">
        <text>ATP + protein L-histidine = ADP + protein N-phospho-L-histidine.</text>
        <dbReference type="EC" id="2.7.13.3"/>
    </reaction>
</comment>
<keyword evidence="9 12" id="KW-1133">Transmembrane helix</keyword>
<dbReference type="PANTHER" id="PTHR45436">
    <property type="entry name" value="SENSOR HISTIDINE KINASE YKOH"/>
    <property type="match status" value="1"/>
</dbReference>
<evidence type="ECO:0000256" key="1">
    <source>
        <dbReference type="ARBA" id="ARBA00000085"/>
    </source>
</evidence>
<dbReference type="Gene3D" id="3.30.565.10">
    <property type="entry name" value="Histidine kinase-like ATPase, C-terminal domain"/>
    <property type="match status" value="1"/>
</dbReference>
<evidence type="ECO:0000256" key="10">
    <source>
        <dbReference type="ARBA" id="ARBA00023012"/>
    </source>
</evidence>
<proteinExistence type="predicted"/>
<dbReference type="SUPFAM" id="SSF47384">
    <property type="entry name" value="Homodimeric domain of signal transducing histidine kinase"/>
    <property type="match status" value="1"/>
</dbReference>
<keyword evidence="7 12" id="KW-0812">Transmembrane</keyword>
<dbReference type="InterPro" id="IPR003660">
    <property type="entry name" value="HAMP_dom"/>
</dbReference>
<dbReference type="SMART" id="SM00387">
    <property type="entry name" value="HATPase_c"/>
    <property type="match status" value="1"/>
</dbReference>
<dbReference type="SMART" id="SM00388">
    <property type="entry name" value="HisKA"/>
    <property type="match status" value="1"/>
</dbReference>
<feature type="domain" description="HAMP" evidence="14">
    <location>
        <begin position="197"/>
        <end position="257"/>
    </location>
</feature>
<gene>
    <name evidence="15" type="ORF">SAMN04489717_0417</name>
</gene>
<keyword evidence="10" id="KW-0902">Two-component regulatory system</keyword>
<dbReference type="InterPro" id="IPR005467">
    <property type="entry name" value="His_kinase_dom"/>
</dbReference>
<evidence type="ECO:0000256" key="9">
    <source>
        <dbReference type="ARBA" id="ARBA00022989"/>
    </source>
</evidence>
<evidence type="ECO:0000256" key="3">
    <source>
        <dbReference type="ARBA" id="ARBA00004236"/>
    </source>
</evidence>
<dbReference type="PROSITE" id="PS50885">
    <property type="entry name" value="HAMP"/>
    <property type="match status" value="1"/>
</dbReference>
<evidence type="ECO:0000313" key="16">
    <source>
        <dbReference type="Proteomes" id="UP000198983"/>
    </source>
</evidence>
<dbReference type="PRINTS" id="PR00344">
    <property type="entry name" value="BCTRLSENSOR"/>
</dbReference>
<name>A0A1H1LMR9_9ACTN</name>
<comment type="cofactor">
    <cofactor evidence="2">
        <name>a divalent metal cation</name>
        <dbReference type="ChEBI" id="CHEBI:60240"/>
    </cofactor>
</comment>
<dbReference type="SUPFAM" id="SSF55874">
    <property type="entry name" value="ATPase domain of HSP90 chaperone/DNA topoisomerase II/histidine kinase"/>
    <property type="match status" value="1"/>
</dbReference>
<dbReference type="GO" id="GO:0000155">
    <property type="term" value="F:phosphorelay sensor kinase activity"/>
    <property type="evidence" value="ECO:0007669"/>
    <property type="project" value="InterPro"/>
</dbReference>
<dbReference type="Gene3D" id="1.10.287.130">
    <property type="match status" value="1"/>
</dbReference>
<keyword evidence="16" id="KW-1185">Reference proteome</keyword>
<keyword evidence="11 12" id="KW-0472">Membrane</keyword>
<dbReference type="InterPro" id="IPR050428">
    <property type="entry name" value="TCS_sensor_his_kinase"/>
</dbReference>
<keyword evidence="5" id="KW-0597">Phosphoprotein</keyword>
<dbReference type="CDD" id="cd06225">
    <property type="entry name" value="HAMP"/>
    <property type="match status" value="1"/>
</dbReference>
<dbReference type="CDD" id="cd00075">
    <property type="entry name" value="HATPase"/>
    <property type="match status" value="1"/>
</dbReference>
<dbReference type="InterPro" id="IPR003661">
    <property type="entry name" value="HisK_dim/P_dom"/>
</dbReference>
<evidence type="ECO:0000256" key="11">
    <source>
        <dbReference type="ARBA" id="ARBA00023136"/>
    </source>
</evidence>
<dbReference type="FunFam" id="1.10.287.130:FF:000001">
    <property type="entry name" value="Two-component sensor histidine kinase"/>
    <property type="match status" value="1"/>
</dbReference>
<dbReference type="PANTHER" id="PTHR45436:SF5">
    <property type="entry name" value="SENSOR HISTIDINE KINASE TRCS"/>
    <property type="match status" value="1"/>
</dbReference>
<evidence type="ECO:0000256" key="6">
    <source>
        <dbReference type="ARBA" id="ARBA00022679"/>
    </source>
</evidence>
<keyword evidence="6" id="KW-0808">Transferase</keyword>
<dbReference type="Pfam" id="PF00512">
    <property type="entry name" value="HisKA"/>
    <property type="match status" value="1"/>
</dbReference>
<dbReference type="STRING" id="117157.SAMN04489717_0417"/>
<dbReference type="Gene3D" id="6.10.340.10">
    <property type="match status" value="1"/>
</dbReference>
<feature type="domain" description="Histidine kinase" evidence="13">
    <location>
        <begin position="272"/>
        <end position="496"/>
    </location>
</feature>
<evidence type="ECO:0000256" key="4">
    <source>
        <dbReference type="ARBA" id="ARBA00012438"/>
    </source>
</evidence>
<feature type="transmembrane region" description="Helical" evidence="12">
    <location>
        <begin position="173"/>
        <end position="196"/>
    </location>
</feature>
<evidence type="ECO:0000259" key="14">
    <source>
        <dbReference type="PROSITE" id="PS50885"/>
    </source>
</evidence>
<dbReference type="GO" id="GO:0005509">
    <property type="term" value="F:calcium ion binding"/>
    <property type="evidence" value="ECO:0007669"/>
    <property type="project" value="UniProtKB-ARBA"/>
</dbReference>
<dbReference type="CDD" id="cd00082">
    <property type="entry name" value="HisKA"/>
    <property type="match status" value="1"/>
</dbReference>
<dbReference type="EC" id="2.7.13.3" evidence="4"/>
<evidence type="ECO:0000256" key="7">
    <source>
        <dbReference type="ARBA" id="ARBA00022692"/>
    </source>
</evidence>
<protein>
    <recommendedName>
        <fullName evidence="4">histidine kinase</fullName>
        <ecNumber evidence="4">2.7.13.3</ecNumber>
    </recommendedName>
</protein>
<sequence>MSRRRSVYTAARGFLARQPLRRRVLTLVLLLTAGVLAAGGVATTHALQTYLLNRTDGQLRQVAAQTRDALLHGDDDADRGQIPPEDAVRFVVSADGSRSAMLPATRGATEHVRDLSHAEQARLAREVPVESPRTFEDRALPGPYRLVATEFKNGARLVVGLPLRWLNDTVRRLVLIEFAVGLAGLAVTAVLGSILIRVGLAPLGRMTTTTRRIAETDLTGPEAAVRLRAPVLPPQTEVGQLGSGLNHMLEAIDASFQARNEAERQLRQFIADASHELRTPLSTVRGYAELFDRSTRDGDGTLALDQDLDLAELGTAMRRIAAESNRMSLLVDDLLLLARLDQGRPLDRRPVDLCRLAVDAASDFRVRGQDRPIRLDLPADPLVVNGDEGRLRQVLANLLANVHAHTPTGTVVDLRVRDEDGDALVEVHDDGPGVPPAAVAHVFDRFYRADTSRTRASGGTGLGLAIVQAVVDAHRGTVRVSSRPGDTTFRVRLPAA</sequence>
<dbReference type="FunFam" id="3.30.565.10:FF:000006">
    <property type="entry name" value="Sensor histidine kinase WalK"/>
    <property type="match status" value="1"/>
</dbReference>
<accession>A0A1H1LMR9</accession>
<dbReference type="InterPro" id="IPR036890">
    <property type="entry name" value="HATPase_C_sf"/>
</dbReference>
<dbReference type="SMART" id="SM00304">
    <property type="entry name" value="HAMP"/>
    <property type="match status" value="1"/>
</dbReference>
<dbReference type="Proteomes" id="UP000198983">
    <property type="component" value="Chromosome I"/>
</dbReference>
<dbReference type="AlphaFoldDB" id="A0A1H1LMR9"/>
<evidence type="ECO:0000256" key="12">
    <source>
        <dbReference type="SAM" id="Phobius"/>
    </source>
</evidence>
<dbReference type="Pfam" id="PF00672">
    <property type="entry name" value="HAMP"/>
    <property type="match status" value="1"/>
</dbReference>
<evidence type="ECO:0000313" key="15">
    <source>
        <dbReference type="EMBL" id="SDR75610.1"/>
    </source>
</evidence>
<organism evidence="15 16">
    <name type="scientific">Actinopolymorpha singaporensis</name>
    <dbReference type="NCBI Taxonomy" id="117157"/>
    <lineage>
        <taxon>Bacteria</taxon>
        <taxon>Bacillati</taxon>
        <taxon>Actinomycetota</taxon>
        <taxon>Actinomycetes</taxon>
        <taxon>Propionibacteriales</taxon>
        <taxon>Actinopolymorphaceae</taxon>
        <taxon>Actinopolymorpha</taxon>
    </lineage>
</organism>
<reference evidence="15 16" key="1">
    <citation type="submission" date="2016-10" db="EMBL/GenBank/DDBJ databases">
        <authorList>
            <person name="de Groot N.N."/>
        </authorList>
    </citation>
    <scope>NUCLEOTIDE SEQUENCE [LARGE SCALE GENOMIC DNA]</scope>
    <source>
        <strain evidence="15 16">DSM 22024</strain>
    </source>
</reference>
<dbReference type="InterPro" id="IPR003594">
    <property type="entry name" value="HATPase_dom"/>
</dbReference>
<evidence type="ECO:0000256" key="2">
    <source>
        <dbReference type="ARBA" id="ARBA00001968"/>
    </source>
</evidence>
<dbReference type="Pfam" id="PF02518">
    <property type="entry name" value="HATPase_c"/>
    <property type="match status" value="1"/>
</dbReference>